<dbReference type="Proteomes" id="UP000182229">
    <property type="component" value="Unassembled WGS sequence"/>
</dbReference>
<evidence type="ECO:0000313" key="1">
    <source>
        <dbReference type="EMBL" id="OJH33983.1"/>
    </source>
</evidence>
<dbReference type="RefSeq" id="WP_071904970.1">
    <property type="nucleotide sequence ID" value="NZ_MPIN01000024.1"/>
</dbReference>
<accession>A0A1L9AVN6</accession>
<organism evidence="1 2">
    <name type="scientific">Cystobacter ferrugineus</name>
    <dbReference type="NCBI Taxonomy" id="83449"/>
    <lineage>
        <taxon>Bacteria</taxon>
        <taxon>Pseudomonadati</taxon>
        <taxon>Myxococcota</taxon>
        <taxon>Myxococcia</taxon>
        <taxon>Myxococcales</taxon>
        <taxon>Cystobacterineae</taxon>
        <taxon>Archangiaceae</taxon>
        <taxon>Cystobacter</taxon>
    </lineage>
</organism>
<name>A0A1L9AVN6_9BACT</name>
<proteinExistence type="predicted"/>
<dbReference type="EMBL" id="MPIN01000024">
    <property type="protein sequence ID" value="OJH33983.1"/>
    <property type="molecule type" value="Genomic_DNA"/>
</dbReference>
<dbReference type="AlphaFoldDB" id="A0A1L9AVN6"/>
<evidence type="ECO:0000313" key="2">
    <source>
        <dbReference type="Proteomes" id="UP000182229"/>
    </source>
</evidence>
<comment type="caution">
    <text evidence="1">The sequence shown here is derived from an EMBL/GenBank/DDBJ whole genome shotgun (WGS) entry which is preliminary data.</text>
</comment>
<gene>
    <name evidence="1" type="ORF">BON30_45850</name>
</gene>
<sequence>MNEGTETDPTRLGTSLGKTFLSGTQDWTTVRITRLTSTPGTYTAYVDGHDMVTGAPLRAEIPAYIQ</sequence>
<protein>
    <submittedName>
        <fullName evidence="1">Uncharacterized protein</fullName>
    </submittedName>
</protein>
<reference evidence="1 2" key="2">
    <citation type="submission" date="2016-12" db="EMBL/GenBank/DDBJ databases">
        <title>Draft Genome Sequence of Cystobacter ferrugineus Strain Cbfe23.</title>
        <authorList>
            <person name="Akbar S."/>
            <person name="Dowd S.E."/>
            <person name="Stevens D.C."/>
        </authorList>
    </citation>
    <scope>NUCLEOTIDE SEQUENCE [LARGE SCALE GENOMIC DNA]</scope>
    <source>
        <strain evidence="1 2">Cbfe23</strain>
    </source>
</reference>
<keyword evidence="2" id="KW-1185">Reference proteome</keyword>
<reference evidence="2" key="1">
    <citation type="submission" date="2016-11" db="EMBL/GenBank/DDBJ databases">
        <authorList>
            <person name="Shukria A."/>
            <person name="Stevens D.C."/>
        </authorList>
    </citation>
    <scope>NUCLEOTIDE SEQUENCE [LARGE SCALE GENOMIC DNA]</scope>
    <source>
        <strain evidence="2">Cbfe23</strain>
    </source>
</reference>